<dbReference type="Pfam" id="PF03466">
    <property type="entry name" value="LysR_substrate"/>
    <property type="match status" value="1"/>
</dbReference>
<gene>
    <name evidence="7" type="ORF">CP49_16600</name>
</gene>
<dbReference type="GO" id="GO:0003700">
    <property type="term" value="F:DNA-binding transcription factor activity"/>
    <property type="evidence" value="ECO:0007669"/>
    <property type="project" value="InterPro"/>
</dbReference>
<keyword evidence="3" id="KW-0805">Transcription regulation</keyword>
<dbReference type="SUPFAM" id="SSF53850">
    <property type="entry name" value="Periplasmic binding protein-like II"/>
    <property type="match status" value="1"/>
</dbReference>
<dbReference type="InterPro" id="IPR005119">
    <property type="entry name" value="LysR_subst-bd"/>
</dbReference>
<evidence type="ECO:0000256" key="4">
    <source>
        <dbReference type="ARBA" id="ARBA00023125"/>
    </source>
</evidence>
<dbReference type="AlphaFoldDB" id="A0A0R3KUB7"/>
<dbReference type="GO" id="GO:0032993">
    <property type="term" value="C:protein-DNA complex"/>
    <property type="evidence" value="ECO:0007669"/>
    <property type="project" value="TreeGrafter"/>
</dbReference>
<keyword evidence="8" id="KW-1185">Reference proteome</keyword>
<dbReference type="InterPro" id="IPR036390">
    <property type="entry name" value="WH_DNA-bd_sf"/>
</dbReference>
<dbReference type="Pfam" id="PF00126">
    <property type="entry name" value="HTH_1"/>
    <property type="match status" value="1"/>
</dbReference>
<comment type="caution">
    <text evidence="7">The sequence shown here is derived from an EMBL/GenBank/DDBJ whole genome shotgun (WGS) entry which is preliminary data.</text>
</comment>
<dbReference type="Gene3D" id="1.10.10.10">
    <property type="entry name" value="Winged helix-like DNA-binding domain superfamily/Winged helix DNA-binding domain"/>
    <property type="match status" value="1"/>
</dbReference>
<dbReference type="PANTHER" id="PTHR30346:SF0">
    <property type="entry name" value="HCA OPERON TRANSCRIPTIONAL ACTIVATOR HCAR"/>
    <property type="match status" value="1"/>
</dbReference>
<dbReference type="PANTHER" id="PTHR30346">
    <property type="entry name" value="TRANSCRIPTIONAL DUAL REGULATOR HCAR-RELATED"/>
    <property type="match status" value="1"/>
</dbReference>
<evidence type="ECO:0000256" key="3">
    <source>
        <dbReference type="ARBA" id="ARBA00023015"/>
    </source>
</evidence>
<evidence type="ECO:0000256" key="5">
    <source>
        <dbReference type="ARBA" id="ARBA00023163"/>
    </source>
</evidence>
<dbReference type="OrthoDB" id="9791253at2"/>
<accession>A0A0R3KUB7</accession>
<protein>
    <submittedName>
        <fullName evidence="7">Transcriptional regulator</fullName>
    </submittedName>
</protein>
<evidence type="ECO:0000313" key="8">
    <source>
        <dbReference type="Proteomes" id="UP000051913"/>
    </source>
</evidence>
<reference evidence="7 8" key="1">
    <citation type="submission" date="2014-03" db="EMBL/GenBank/DDBJ databases">
        <title>Bradyrhizobium valentinum sp. nov., isolated from effective nodules of Lupinus mariae-josephae, a lupine endemic of basic-lime soils in Eastern Spain.</title>
        <authorList>
            <person name="Duran D."/>
            <person name="Rey L."/>
            <person name="Navarro A."/>
            <person name="Busquets A."/>
            <person name="Imperial J."/>
            <person name="Ruiz-Argueso T."/>
        </authorList>
    </citation>
    <scope>NUCLEOTIDE SEQUENCE [LARGE SCALE GENOMIC DNA]</scope>
    <source>
        <strain evidence="7 8">LmjM3</strain>
    </source>
</reference>
<evidence type="ECO:0000256" key="1">
    <source>
        <dbReference type="ARBA" id="ARBA00003502"/>
    </source>
</evidence>
<dbReference type="InterPro" id="IPR000847">
    <property type="entry name" value="LysR_HTH_N"/>
</dbReference>
<dbReference type="SUPFAM" id="SSF46785">
    <property type="entry name" value="Winged helix' DNA-binding domain"/>
    <property type="match status" value="1"/>
</dbReference>
<dbReference type="FunFam" id="1.10.10.10:FF:000001">
    <property type="entry name" value="LysR family transcriptional regulator"/>
    <property type="match status" value="1"/>
</dbReference>
<keyword evidence="4" id="KW-0238">DNA-binding</keyword>
<comment type="similarity">
    <text evidence="2">Belongs to the LysR transcriptional regulatory family.</text>
</comment>
<dbReference type="InterPro" id="IPR036388">
    <property type="entry name" value="WH-like_DNA-bd_sf"/>
</dbReference>
<sequence length="301" mass="33682">MDLHHLRCFVAAAEELHFGRAAQRLDMLPSALGRFIRLLEEDLGTRLMTRTTRSVALTDDGAVLLKEARALLAQADALAGQFRMRGRKRTAIVRVGAIDSAAAGLLPRLLHDFRQRRPDVTVQLVEDKTVRLLPRLLSGRLDLAFVRPPERPDKRLEFLFLLHETAVVAVADRHPLSQRKRVTIADLENEPLIVPERRSRPHSHDLTMKLFAEAGCEARVAQIADEKQTIVNLVSAGLGVAIVPRWTSRMATRGVRFIRLAASDMNKLPLAAAFTRGTRDPVRDDVLAMLKADLPRYAREA</sequence>
<dbReference type="GO" id="GO:0003677">
    <property type="term" value="F:DNA binding"/>
    <property type="evidence" value="ECO:0007669"/>
    <property type="project" value="UniProtKB-KW"/>
</dbReference>
<comment type="function">
    <text evidence="1">NodD regulates the expression of the nodABCFE genes which encode other nodulation proteins. NodD is also a negative regulator of its own expression. Binds flavonoids as inducers.</text>
</comment>
<evidence type="ECO:0000313" key="7">
    <source>
        <dbReference type="EMBL" id="KRR12847.1"/>
    </source>
</evidence>
<dbReference type="STRING" id="1518501.CQ10_26895"/>
<dbReference type="Proteomes" id="UP000051913">
    <property type="component" value="Unassembled WGS sequence"/>
</dbReference>
<name>A0A0R3KUB7_9BRAD</name>
<keyword evidence="5" id="KW-0804">Transcription</keyword>
<dbReference type="EMBL" id="LLXX01000024">
    <property type="protein sequence ID" value="KRR12847.1"/>
    <property type="molecule type" value="Genomic_DNA"/>
</dbReference>
<evidence type="ECO:0000259" key="6">
    <source>
        <dbReference type="PROSITE" id="PS50931"/>
    </source>
</evidence>
<dbReference type="RefSeq" id="WP_057848780.1">
    <property type="nucleotide sequence ID" value="NZ_LLXX01000024.1"/>
</dbReference>
<feature type="domain" description="HTH lysR-type" evidence="6">
    <location>
        <begin position="1"/>
        <end position="58"/>
    </location>
</feature>
<evidence type="ECO:0000256" key="2">
    <source>
        <dbReference type="ARBA" id="ARBA00009437"/>
    </source>
</evidence>
<dbReference type="PROSITE" id="PS50931">
    <property type="entry name" value="HTH_LYSR"/>
    <property type="match status" value="1"/>
</dbReference>
<organism evidence="7 8">
    <name type="scientific">Bradyrhizobium valentinum</name>
    <dbReference type="NCBI Taxonomy" id="1518501"/>
    <lineage>
        <taxon>Bacteria</taxon>
        <taxon>Pseudomonadati</taxon>
        <taxon>Pseudomonadota</taxon>
        <taxon>Alphaproteobacteria</taxon>
        <taxon>Hyphomicrobiales</taxon>
        <taxon>Nitrobacteraceae</taxon>
        <taxon>Bradyrhizobium</taxon>
    </lineage>
</organism>
<proteinExistence type="inferred from homology"/>
<dbReference type="CDD" id="cd08414">
    <property type="entry name" value="PBP2_LTTR_aromatics_like"/>
    <property type="match status" value="1"/>
</dbReference>
<dbReference type="Gene3D" id="3.40.190.10">
    <property type="entry name" value="Periplasmic binding protein-like II"/>
    <property type="match status" value="2"/>
</dbReference>